<evidence type="ECO:0000313" key="1">
    <source>
        <dbReference type="EMBL" id="QCD47329.1"/>
    </source>
</evidence>
<organism evidence="1 2">
    <name type="scientific">Campylobacter rectus</name>
    <name type="common">Wolinella recta</name>
    <dbReference type="NCBI Taxonomy" id="203"/>
    <lineage>
        <taxon>Bacteria</taxon>
        <taxon>Pseudomonadati</taxon>
        <taxon>Campylobacterota</taxon>
        <taxon>Epsilonproteobacteria</taxon>
        <taxon>Campylobacterales</taxon>
        <taxon>Campylobacteraceae</taxon>
        <taxon>Campylobacter</taxon>
    </lineage>
</organism>
<dbReference type="Proteomes" id="UP000502377">
    <property type="component" value="Chromosome"/>
</dbReference>
<dbReference type="RefSeq" id="WP_004320163.1">
    <property type="nucleotide sequence ID" value="NZ_CP012543.1"/>
</dbReference>
<gene>
    <name evidence="1" type="ORF">CRECT_1696</name>
</gene>
<sequence length="314" mass="36558">MGMIILFVYIIPYLAVSTIVMVITAKYTNKIWIRGIVVAALFLIPTYDIIITNILGAYYCATAPKAFVKQTVEYPQSIYFEDNEQPFTKEDAERMKRNYLDGIHLKTLALNLSDGNVIIFSFDENSSKFKEYLKIMKEYNEAKASYKALQEELHKRLENGEIKYKSDEHSKYTSNISAQEKLMFELSSESSNIRNKIITQKINQKSDMPKISYTVIDNEIKLNKFVANFLYSSENIIIKNDTKEVIGHKISCMKLFYNILPDSVGERYFSAKICGEDGVLYEKIFSVDKWRLWNVIDHEISLSHFLYKKYSKKE</sequence>
<dbReference type="AlphaFoldDB" id="A0A6G5QNX5"/>
<protein>
    <submittedName>
        <fullName evidence="1">Putative membrane protein</fullName>
    </submittedName>
</protein>
<dbReference type="KEGG" id="crx:CRECT_1696"/>
<accession>A0A6G5QNX5</accession>
<evidence type="ECO:0000313" key="2">
    <source>
        <dbReference type="Proteomes" id="UP000502377"/>
    </source>
</evidence>
<dbReference type="EMBL" id="CP012543">
    <property type="protein sequence ID" value="QCD47329.1"/>
    <property type="molecule type" value="Genomic_DNA"/>
</dbReference>
<reference evidence="1 2" key="1">
    <citation type="submission" date="2016-07" db="EMBL/GenBank/DDBJ databases">
        <title>Comparative genomics of the Campylobacter concisus group.</title>
        <authorList>
            <person name="Miller W.G."/>
            <person name="Yee E."/>
            <person name="Chapman M.H."/>
            <person name="Huynh S."/>
            <person name="Bono J.L."/>
            <person name="On S.L.W."/>
            <person name="StLeger J."/>
            <person name="Foster G."/>
            <person name="Parker C.T."/>
        </authorList>
    </citation>
    <scope>NUCLEOTIDE SEQUENCE [LARGE SCALE GENOMIC DNA]</scope>
    <source>
        <strain evidence="1 2">ATCC 33238</strain>
    </source>
</reference>
<name>A0A6G5QNX5_CAMRE</name>
<proteinExistence type="predicted"/>